<sequence length="157" mass="16171">MAVDPYNSANPYAMNGMVVDPAVNGMCVDTNMQCPAWASTGQCATNAVIMRRMCALSCGTCGMGMGAGMGMGMGMGMGPGMGYGLGATPGLGYGLGTGMGYGGMGMNPLAAPMLGRSIYEQGINGILRAPTRSTIYPRSEKKKDKLVSSNAFVPRRD</sequence>
<evidence type="ECO:0000259" key="3">
    <source>
        <dbReference type="PROSITE" id="PS51670"/>
    </source>
</evidence>
<dbReference type="Gene3D" id="1.10.10.1940">
    <property type="match status" value="1"/>
</dbReference>
<proteinExistence type="predicted"/>
<keyword evidence="5" id="KW-1185">Reference proteome</keyword>
<accession>A0A3P8FNZ7</accession>
<dbReference type="AlphaFoldDB" id="A0A3P8FNZ7"/>
<evidence type="ECO:0000313" key="4">
    <source>
        <dbReference type="EMBL" id="VDP23923.1"/>
    </source>
</evidence>
<reference evidence="6" key="2">
    <citation type="submission" date="2019-09" db="UniProtKB">
        <authorList>
            <consortium name="WormBaseParasite"/>
        </authorList>
    </citation>
    <scope>IDENTIFICATION</scope>
</reference>
<dbReference type="Pfam" id="PF01549">
    <property type="entry name" value="ShK"/>
    <property type="match status" value="1"/>
</dbReference>
<dbReference type="InterPro" id="IPR003582">
    <property type="entry name" value="ShKT_dom"/>
</dbReference>
<feature type="domain" description="ShKT" evidence="3">
    <location>
        <begin position="27"/>
        <end position="61"/>
    </location>
</feature>
<protein>
    <submittedName>
        <fullName evidence="6">ShKT domain-containing protein</fullName>
    </submittedName>
</protein>
<comment type="caution">
    <text evidence="1">Lacks conserved residue(s) required for the propagation of feature annotation.</text>
</comment>
<evidence type="ECO:0000313" key="6">
    <source>
        <dbReference type="WBParaSite" id="HPBE_0002122201-mRNA-1"/>
    </source>
</evidence>
<dbReference type="EMBL" id="UZAH01032800">
    <property type="protein sequence ID" value="VDP23923.1"/>
    <property type="molecule type" value="Genomic_DNA"/>
</dbReference>
<feature type="disulfide bond" evidence="1">
    <location>
        <begin position="27"/>
        <end position="61"/>
    </location>
</feature>
<keyword evidence="1" id="KW-1015">Disulfide bond</keyword>
<dbReference type="OrthoDB" id="5868945at2759"/>
<dbReference type="WBParaSite" id="HPBE_0002122201-mRNA-1">
    <property type="protein sequence ID" value="HPBE_0002122201-mRNA-1"/>
    <property type="gene ID" value="HPBE_0002122201"/>
</dbReference>
<reference evidence="4 5" key="1">
    <citation type="submission" date="2018-11" db="EMBL/GenBank/DDBJ databases">
        <authorList>
            <consortium name="Pathogen Informatics"/>
        </authorList>
    </citation>
    <scope>NUCLEOTIDE SEQUENCE [LARGE SCALE GENOMIC DNA]</scope>
</reference>
<name>A0A3P8FNZ7_HELPZ</name>
<evidence type="ECO:0000313" key="5">
    <source>
        <dbReference type="Proteomes" id="UP000050761"/>
    </source>
</evidence>
<dbReference type="Proteomes" id="UP000050761">
    <property type="component" value="Unassembled WGS sequence"/>
</dbReference>
<dbReference type="SMART" id="SM00254">
    <property type="entry name" value="ShKT"/>
    <property type="match status" value="1"/>
</dbReference>
<gene>
    <name evidence="4" type="ORF">HPBE_LOCUS21221</name>
</gene>
<evidence type="ECO:0000256" key="1">
    <source>
        <dbReference type="PROSITE-ProRule" id="PRU01005"/>
    </source>
</evidence>
<evidence type="ECO:0000256" key="2">
    <source>
        <dbReference type="SAM" id="MobiDB-lite"/>
    </source>
</evidence>
<organism evidence="4">
    <name type="scientific">Heligmosomoides polygyrus</name>
    <name type="common">Parasitic roundworm</name>
    <dbReference type="NCBI Taxonomy" id="6339"/>
    <lineage>
        <taxon>Eukaryota</taxon>
        <taxon>Metazoa</taxon>
        <taxon>Ecdysozoa</taxon>
        <taxon>Nematoda</taxon>
        <taxon>Chromadorea</taxon>
        <taxon>Rhabditida</taxon>
        <taxon>Rhabditina</taxon>
        <taxon>Rhabditomorpha</taxon>
        <taxon>Strongyloidea</taxon>
        <taxon>Heligmosomidae</taxon>
        <taxon>Heligmosomoides</taxon>
    </lineage>
</organism>
<feature type="region of interest" description="Disordered" evidence="2">
    <location>
        <begin position="134"/>
        <end position="157"/>
    </location>
</feature>
<dbReference type="PROSITE" id="PS51670">
    <property type="entry name" value="SHKT"/>
    <property type="match status" value="1"/>
</dbReference>